<dbReference type="Pfam" id="PF13676">
    <property type="entry name" value="TIR_2"/>
    <property type="match status" value="1"/>
</dbReference>
<dbReference type="InterPro" id="IPR035897">
    <property type="entry name" value="Toll_tir_struct_dom_sf"/>
</dbReference>
<evidence type="ECO:0000313" key="3">
    <source>
        <dbReference type="EMBL" id="MQX17463.1"/>
    </source>
</evidence>
<dbReference type="GO" id="GO:0007165">
    <property type="term" value="P:signal transduction"/>
    <property type="evidence" value="ECO:0007669"/>
    <property type="project" value="InterPro"/>
</dbReference>
<keyword evidence="4" id="KW-1185">Reference proteome</keyword>
<dbReference type="InterPro" id="IPR000157">
    <property type="entry name" value="TIR_dom"/>
</dbReference>
<dbReference type="InterPro" id="IPR019734">
    <property type="entry name" value="TPR_rpt"/>
</dbReference>
<dbReference type="SUPFAM" id="SSF48452">
    <property type="entry name" value="TPR-like"/>
    <property type="match status" value="1"/>
</dbReference>
<reference evidence="3 4" key="1">
    <citation type="journal article" date="2013" name="Genome Biol.">
        <title>Comparative genomics of the core and accessory genomes of 48 Sinorhizobium strains comprising five genospecies.</title>
        <authorList>
            <person name="Sugawara M."/>
            <person name="Epstein B."/>
            <person name="Badgley B.D."/>
            <person name="Unno T."/>
            <person name="Xu L."/>
            <person name="Reese J."/>
            <person name="Gyaneshwar P."/>
            <person name="Denny R."/>
            <person name="Mudge J."/>
            <person name="Bharti A.K."/>
            <person name="Farmer A.D."/>
            <person name="May G.D."/>
            <person name="Woodward J.E."/>
            <person name="Medigue C."/>
            <person name="Vallenet D."/>
            <person name="Lajus A."/>
            <person name="Rouy Z."/>
            <person name="Martinez-Vaz B."/>
            <person name="Tiffin P."/>
            <person name="Young N.D."/>
            <person name="Sadowsky M.J."/>
        </authorList>
    </citation>
    <scope>NUCLEOTIDE SEQUENCE [LARGE SCALE GENOMIC DNA]</scope>
    <source>
        <strain evidence="3 4">USDA4894</strain>
    </source>
</reference>
<evidence type="ECO:0000313" key="4">
    <source>
        <dbReference type="Proteomes" id="UP000439983"/>
    </source>
</evidence>
<dbReference type="Gene3D" id="1.25.40.10">
    <property type="entry name" value="Tetratricopeptide repeat domain"/>
    <property type="match status" value="2"/>
</dbReference>
<name>A0A6N7LHW9_SINTE</name>
<proteinExistence type="predicted"/>
<dbReference type="Gene3D" id="3.40.50.10140">
    <property type="entry name" value="Toll/interleukin-1 receptor homology (TIR) domain"/>
    <property type="match status" value="1"/>
</dbReference>
<evidence type="ECO:0000256" key="1">
    <source>
        <dbReference type="SAM" id="Phobius"/>
    </source>
</evidence>
<dbReference type="AlphaFoldDB" id="A0A6N7LHW9"/>
<dbReference type="Proteomes" id="UP000439983">
    <property type="component" value="Unassembled WGS sequence"/>
</dbReference>
<keyword evidence="1" id="KW-0812">Transmembrane</keyword>
<sequence>MRAALSLMGKKSADAIPVGEGGEGYRYRAFISYSSKDRSAAEKLQRSLESYRIPKPLRRSGIHRNERVSPIFRDRSDLKASADLGQTIREALESSEYLIVLCSPAAANSQWVDREISFFKELGRSGNIIAVIVRGVPAVNDPVREPQGAFPKALVGLLGGDGSLTEPLAADIQEPAADGRGGDGFNLAKLKIVATLLGVSLAELTQRQAEVDRRQRRVAQAVAVGMLVLAVVAGIGAWIAVEQSRAAERRLQNAVESAARQIGATVRYRDRYGVPSDVIQELLRSAELDFGKLISDDDTSPMLVFQRARLNLEFAELFNLVGDEQSQQKVAPLIAETTTALDRLEQRSPSALEWIGLASAPDPAALAMLRLKLFDVVGQEKNYAGRFNEAIASAESRIALSQAWFVKTGGLSWLRELAQGHCRLGGYNYRWGKLAASAASYEKCLETTRSLMQKRNQPPDRGDLMAALSSLATTLVEMDRRSDALSRQQEAANTAKALVSAEPQNTEYQRTELVTLTRLGDMVLSVEMNVARSLKDYEQALFISNMLTRSDSSRLDWQRDRSLLLERLASAHLRLADNADITRSLENLRQAEQYARDAFEIAERILNNDPLNQEWLRDRSVLEERRGQIAFASYKRGGDTRILEDSARWYAKAIADRRVILKADAERSFYKLDLAVVLIQFGEVAVERRESDSAERSLREALLLLEELTSGNEAQPIWLRETAKVHSALANLFQQRGDIVSAQAEIQRAIALIHDLRGKFPDIVQYRRDEEYLVGKQSELAKLAPEVPEWPQP</sequence>
<dbReference type="OrthoDB" id="8416304at2"/>
<dbReference type="InterPro" id="IPR011990">
    <property type="entry name" value="TPR-like_helical_dom_sf"/>
</dbReference>
<protein>
    <submittedName>
        <fullName evidence="3">TIR domain-containing protein</fullName>
    </submittedName>
</protein>
<keyword evidence="1" id="KW-0472">Membrane</keyword>
<accession>A0A6N7LHW9</accession>
<dbReference type="SMART" id="SM00255">
    <property type="entry name" value="TIR"/>
    <property type="match status" value="1"/>
</dbReference>
<dbReference type="SUPFAM" id="SSF52200">
    <property type="entry name" value="Toll/Interleukin receptor TIR domain"/>
    <property type="match status" value="1"/>
</dbReference>
<feature type="domain" description="TIR" evidence="2">
    <location>
        <begin position="25"/>
        <end position="158"/>
    </location>
</feature>
<dbReference type="EMBL" id="WITC01000097">
    <property type="protein sequence ID" value="MQX17463.1"/>
    <property type="molecule type" value="Genomic_DNA"/>
</dbReference>
<comment type="caution">
    <text evidence="3">The sequence shown here is derived from an EMBL/GenBank/DDBJ whole genome shotgun (WGS) entry which is preliminary data.</text>
</comment>
<dbReference type="SMART" id="SM00028">
    <property type="entry name" value="TPR"/>
    <property type="match status" value="3"/>
</dbReference>
<organism evidence="3 4">
    <name type="scientific">Sinorhizobium terangae</name>
    <dbReference type="NCBI Taxonomy" id="110322"/>
    <lineage>
        <taxon>Bacteria</taxon>
        <taxon>Pseudomonadati</taxon>
        <taxon>Pseudomonadota</taxon>
        <taxon>Alphaproteobacteria</taxon>
        <taxon>Hyphomicrobiales</taxon>
        <taxon>Rhizobiaceae</taxon>
        <taxon>Sinorhizobium/Ensifer group</taxon>
        <taxon>Sinorhizobium</taxon>
    </lineage>
</organism>
<feature type="transmembrane region" description="Helical" evidence="1">
    <location>
        <begin position="221"/>
        <end position="241"/>
    </location>
</feature>
<gene>
    <name evidence="3" type="ORF">GHK62_22700</name>
</gene>
<dbReference type="PROSITE" id="PS50104">
    <property type="entry name" value="TIR"/>
    <property type="match status" value="1"/>
</dbReference>
<keyword evidence="1" id="KW-1133">Transmembrane helix</keyword>
<evidence type="ECO:0000259" key="2">
    <source>
        <dbReference type="PROSITE" id="PS50104"/>
    </source>
</evidence>